<evidence type="ECO:0000313" key="1">
    <source>
        <dbReference type="EMBL" id="GGC62620.1"/>
    </source>
</evidence>
<keyword evidence="2" id="KW-1185">Reference proteome</keyword>
<gene>
    <name evidence="1" type="ORF">GCM10011410_13810</name>
</gene>
<evidence type="ECO:0000313" key="2">
    <source>
        <dbReference type="Proteomes" id="UP000641514"/>
    </source>
</evidence>
<protein>
    <submittedName>
        <fullName evidence="1">Uncharacterized protein</fullName>
    </submittedName>
</protein>
<reference evidence="1" key="1">
    <citation type="journal article" date="2014" name="Int. J. Syst. Evol. Microbiol.">
        <title>Complete genome sequence of Corynebacterium casei LMG S-19264T (=DSM 44701T), isolated from a smear-ripened cheese.</title>
        <authorList>
            <consortium name="US DOE Joint Genome Institute (JGI-PGF)"/>
            <person name="Walter F."/>
            <person name="Albersmeier A."/>
            <person name="Kalinowski J."/>
            <person name="Ruckert C."/>
        </authorList>
    </citation>
    <scope>NUCLEOTIDE SEQUENCE</scope>
    <source>
        <strain evidence="1">CGMCC 1.15478</strain>
    </source>
</reference>
<organism evidence="1 2">
    <name type="scientific">Hoyosella rhizosphaerae</name>
    <dbReference type="NCBI Taxonomy" id="1755582"/>
    <lineage>
        <taxon>Bacteria</taxon>
        <taxon>Bacillati</taxon>
        <taxon>Actinomycetota</taxon>
        <taxon>Actinomycetes</taxon>
        <taxon>Mycobacteriales</taxon>
        <taxon>Hoyosellaceae</taxon>
        <taxon>Hoyosella</taxon>
    </lineage>
</organism>
<proteinExistence type="predicted"/>
<dbReference type="Proteomes" id="UP000641514">
    <property type="component" value="Unassembled WGS sequence"/>
</dbReference>
<dbReference type="AlphaFoldDB" id="A0A916U958"/>
<comment type="caution">
    <text evidence="1">The sequence shown here is derived from an EMBL/GenBank/DDBJ whole genome shotgun (WGS) entry which is preliminary data.</text>
</comment>
<accession>A0A916U958</accession>
<reference evidence="1" key="2">
    <citation type="submission" date="2020-09" db="EMBL/GenBank/DDBJ databases">
        <authorList>
            <person name="Sun Q."/>
            <person name="Zhou Y."/>
        </authorList>
    </citation>
    <scope>NUCLEOTIDE SEQUENCE</scope>
    <source>
        <strain evidence="1">CGMCC 1.15478</strain>
    </source>
</reference>
<dbReference type="EMBL" id="BMJH01000001">
    <property type="protein sequence ID" value="GGC62620.1"/>
    <property type="molecule type" value="Genomic_DNA"/>
</dbReference>
<sequence>MATEIAENWAHGANEWALEVREGVVDVFGGVTWKPGSSDEPAAAIVFVLGTIPREEEILAVQRLRETLPEEENVLLVQGRADVIAAHHCDDTDVSPSSARQRTHSPLPARTMEVIPVSAKLAQASRKLNTSDLDALRSLARQEAADTSEHTNRAVRWYSADLFRRNTDVLSSAQSERLLDLLDLPGMRHAIEALRKSPTMTLKKMGELMHHHSGIAPMHRWLQHALWALSTQRASNSSSRHNAKINVAWAPERAPEGPTTRTDLLATAAQVRATAVAAATATEARAAHAHYRHLLAAAEELAS</sequence>
<name>A0A916U958_9ACTN</name>